<evidence type="ECO:0000313" key="3">
    <source>
        <dbReference type="Proteomes" id="UP000827721"/>
    </source>
</evidence>
<dbReference type="PANTHER" id="PTHR32487:SF31">
    <property type="entry name" value="NAD-DEPENDENT EPIMERASE_DEHYDRATASE DOMAIN-CONTAINING PROTEIN"/>
    <property type="match status" value="1"/>
</dbReference>
<comment type="caution">
    <text evidence="2">The sequence shown here is derived from an EMBL/GenBank/DDBJ whole genome shotgun (WGS) entry which is preliminary data.</text>
</comment>
<dbReference type="SUPFAM" id="SSF51735">
    <property type="entry name" value="NAD(P)-binding Rossmann-fold domains"/>
    <property type="match status" value="1"/>
</dbReference>
<accession>A0ABQ8IFC9</accession>
<evidence type="ECO:0000259" key="1">
    <source>
        <dbReference type="Pfam" id="PF22917"/>
    </source>
</evidence>
<dbReference type="Proteomes" id="UP000827721">
    <property type="component" value="Unassembled WGS sequence"/>
</dbReference>
<dbReference type="Gene3D" id="3.40.50.720">
    <property type="entry name" value="NAD(P)-binding Rossmann-like Domain"/>
    <property type="match status" value="1"/>
</dbReference>
<evidence type="ECO:0000313" key="2">
    <source>
        <dbReference type="EMBL" id="KAH7575375.1"/>
    </source>
</evidence>
<feature type="domain" description="PRISE-like Rossmann-fold" evidence="1">
    <location>
        <begin position="85"/>
        <end position="388"/>
    </location>
</feature>
<proteinExistence type="predicted"/>
<organism evidence="2 3">
    <name type="scientific">Xanthoceras sorbifolium</name>
    <dbReference type="NCBI Taxonomy" id="99658"/>
    <lineage>
        <taxon>Eukaryota</taxon>
        <taxon>Viridiplantae</taxon>
        <taxon>Streptophyta</taxon>
        <taxon>Embryophyta</taxon>
        <taxon>Tracheophyta</taxon>
        <taxon>Spermatophyta</taxon>
        <taxon>Magnoliopsida</taxon>
        <taxon>eudicotyledons</taxon>
        <taxon>Gunneridae</taxon>
        <taxon>Pentapetalae</taxon>
        <taxon>rosids</taxon>
        <taxon>malvids</taxon>
        <taxon>Sapindales</taxon>
        <taxon>Sapindaceae</taxon>
        <taxon>Xanthoceroideae</taxon>
        <taxon>Xanthoceras</taxon>
    </lineage>
</organism>
<gene>
    <name evidence="2" type="ORF">JRO89_XS02G0093900</name>
</gene>
<dbReference type="EMBL" id="JAFEMO010000002">
    <property type="protein sequence ID" value="KAH7575375.1"/>
    <property type="molecule type" value="Genomic_DNA"/>
</dbReference>
<keyword evidence="3" id="KW-1185">Reference proteome</keyword>
<protein>
    <recommendedName>
        <fullName evidence="1">PRISE-like Rossmann-fold domain-containing protein</fullName>
    </recommendedName>
</protein>
<sequence length="388" mass="43985">MSLWWAGAIGAAKKKLKESKPPTKYQSVALIVGVTGIVGNSLAEILPLSDTPGGPWKVYGVACRPNPIWSVEYNIEYIQCNISNEEETHSKLSKLVDVTHVFYIASTNRSSEYENCIANGTMLRNVLRVMIPNAPNLQHVCLQTGRKHYIGSFESLSKPHDPPFHEGLPRLNVLNFYYTLEDVLFEELGKKKGLTWSVHRPGIIFGFSPNSRINIVRTLSVYAAICKYEGVPLRFPGSQAAWEGYWDASDADLIAEHQLWAAVNPYAKNETFNCSNGDVFKWKHLWKVLAEQFGIENYGFEEGAKKQSLVEMMQHKGPVWDEIVDEKGLMPNKLQEIGAWWFVDMVFGRESSLDNMNKSKEHGFVGFRNSKISFKSWIDKMKAYKIVP</sequence>
<dbReference type="CDD" id="cd08948">
    <property type="entry name" value="5beta-POR_like_SDR_a"/>
    <property type="match status" value="1"/>
</dbReference>
<reference evidence="2 3" key="1">
    <citation type="submission" date="2021-02" db="EMBL/GenBank/DDBJ databases">
        <title>Plant Genome Project.</title>
        <authorList>
            <person name="Zhang R.-G."/>
        </authorList>
    </citation>
    <scope>NUCLEOTIDE SEQUENCE [LARGE SCALE GENOMIC DNA]</scope>
    <source>
        <tissue evidence="2">Leaves</tissue>
    </source>
</reference>
<dbReference type="InterPro" id="IPR036291">
    <property type="entry name" value="NAD(P)-bd_dom_sf"/>
</dbReference>
<dbReference type="PANTHER" id="PTHR32487">
    <property type="entry name" value="3-OXO-DELTA(4,5)-STEROID 5-BETA-REDUCTASE"/>
    <property type="match status" value="1"/>
</dbReference>
<name>A0ABQ8IFC9_9ROSI</name>
<dbReference type="InterPro" id="IPR055222">
    <property type="entry name" value="PRISE-like_Rossmann-fold"/>
</dbReference>
<dbReference type="Pfam" id="PF22917">
    <property type="entry name" value="PRISE"/>
    <property type="match status" value="1"/>
</dbReference>